<reference evidence="2 3" key="1">
    <citation type="journal article" date="2018" name="Microbiome">
        <title>Fine metagenomic profile of the Mediterranean stratified and mixed water columns revealed by assembly and recruitment.</title>
        <authorList>
            <person name="Haro-Moreno J.M."/>
            <person name="Lopez-Perez M."/>
            <person name="De La Torre J.R."/>
            <person name="Picazo A."/>
            <person name="Camacho A."/>
            <person name="Rodriguez-Valera F."/>
        </authorList>
    </citation>
    <scope>NUCLEOTIDE SEQUENCE [LARGE SCALE GENOMIC DNA]</scope>
    <source>
        <strain evidence="2">MED-G84</strain>
    </source>
</reference>
<dbReference type="Gene3D" id="3.30.200.20">
    <property type="entry name" value="Phosphorylase Kinase, domain 1"/>
    <property type="match status" value="1"/>
</dbReference>
<evidence type="ECO:0000259" key="1">
    <source>
        <dbReference type="Pfam" id="PF01636"/>
    </source>
</evidence>
<feature type="domain" description="Aminoglycoside phosphotransferase" evidence="1">
    <location>
        <begin position="49"/>
        <end position="267"/>
    </location>
</feature>
<evidence type="ECO:0000313" key="3">
    <source>
        <dbReference type="Proteomes" id="UP000253032"/>
    </source>
</evidence>
<protein>
    <submittedName>
        <fullName evidence="2">Phosphotransferase family protein</fullName>
    </submittedName>
</protein>
<comment type="caution">
    <text evidence="2">The sequence shown here is derived from an EMBL/GenBank/DDBJ whole genome shotgun (WGS) entry which is preliminary data.</text>
</comment>
<dbReference type="CDD" id="cd05154">
    <property type="entry name" value="ACAD10_11_N-like"/>
    <property type="match status" value="1"/>
</dbReference>
<gene>
    <name evidence="2" type="ORF">DBW98_01015</name>
</gene>
<dbReference type="Gene3D" id="3.90.1200.10">
    <property type="match status" value="1"/>
</dbReference>
<name>A0A368BQ55_9GAMM</name>
<dbReference type="AlphaFoldDB" id="A0A368BQ55"/>
<dbReference type="EMBL" id="QOPC01000003">
    <property type="protein sequence ID" value="RCL39458.1"/>
    <property type="molecule type" value="Genomic_DNA"/>
</dbReference>
<dbReference type="InterPro" id="IPR041726">
    <property type="entry name" value="ACAD10_11_N"/>
</dbReference>
<organism evidence="2 3">
    <name type="scientific">SAR86 cluster bacterium</name>
    <dbReference type="NCBI Taxonomy" id="2030880"/>
    <lineage>
        <taxon>Bacteria</taxon>
        <taxon>Pseudomonadati</taxon>
        <taxon>Pseudomonadota</taxon>
        <taxon>Gammaproteobacteria</taxon>
        <taxon>SAR86 cluster</taxon>
    </lineage>
</organism>
<dbReference type="Pfam" id="PF01636">
    <property type="entry name" value="APH"/>
    <property type="match status" value="1"/>
</dbReference>
<dbReference type="PANTHER" id="PTHR47829">
    <property type="entry name" value="HYDROLASE, PUTATIVE (AFU_ORTHOLOGUE AFUA_1G12880)-RELATED"/>
    <property type="match status" value="1"/>
</dbReference>
<dbReference type="InterPro" id="IPR011009">
    <property type="entry name" value="Kinase-like_dom_sf"/>
</dbReference>
<sequence length="357" mass="40410">MSDVSANNPDGNEIFAGTKEVADNLKFNETALREWIGDNISSAGEITKIVQFKGGQSNPTYKITTANKEFVLRRKPPGILLPSAHAVEREYKVITALQGTGVPVPKTYGLCEDADVIGTSFFVMDFLDGNIYWDLLLSDKSPQQRREIYASKNKVIAELHKVNYESVGLTDYGKPGNYIARQVSRWTKQYLASETENIPAMNNLIDWLPPNIPDEDETTIVHGDYRLDNMVFNSSHNVMGVLDWELSTLGHPIADFNYHCISWRNIPQLADQKFCNEHGIPTEEEYRNMYSEHTNKKLDDHWEFYTIFNIFKLAGILQGIMGRVRDGTAASKHAEDRGNQVAPLAEAAWDLVEKNYK</sequence>
<proteinExistence type="predicted"/>
<dbReference type="InterPro" id="IPR002575">
    <property type="entry name" value="Aminoglycoside_PTrfase"/>
</dbReference>
<dbReference type="SUPFAM" id="SSF56112">
    <property type="entry name" value="Protein kinase-like (PK-like)"/>
    <property type="match status" value="1"/>
</dbReference>
<dbReference type="PANTHER" id="PTHR47829:SF3">
    <property type="entry name" value="AMINOGLYCOSIDE PHOSPHOTRANSFERASE DOMAIN-CONTAINING PROTEIN"/>
    <property type="match status" value="1"/>
</dbReference>
<dbReference type="InterPro" id="IPR052898">
    <property type="entry name" value="ACAD10-like"/>
</dbReference>
<keyword evidence="2" id="KW-0808">Transferase</keyword>
<evidence type="ECO:0000313" key="2">
    <source>
        <dbReference type="EMBL" id="RCL39458.1"/>
    </source>
</evidence>
<dbReference type="GO" id="GO:0016740">
    <property type="term" value="F:transferase activity"/>
    <property type="evidence" value="ECO:0007669"/>
    <property type="project" value="UniProtKB-KW"/>
</dbReference>
<accession>A0A368BQ55</accession>
<dbReference type="Proteomes" id="UP000253032">
    <property type="component" value="Unassembled WGS sequence"/>
</dbReference>